<reference evidence="12 13" key="1">
    <citation type="submission" date="2024-02" db="EMBL/GenBank/DDBJ databases">
        <title>A Gaetbulibacter species isolated from tidal flats and genomic insights of their niches.</title>
        <authorList>
            <person name="Ye Y."/>
        </authorList>
    </citation>
    <scope>NUCLEOTIDE SEQUENCE [LARGE SCALE GENOMIC DNA]</scope>
    <source>
        <strain evidence="12 13">KYW382</strain>
    </source>
</reference>
<comment type="caution">
    <text evidence="12">The sequence shown here is derived from an EMBL/GenBank/DDBJ whole genome shotgun (WGS) entry which is preliminary data.</text>
</comment>
<dbReference type="Pfam" id="PF11973">
    <property type="entry name" value="NQRA_SLBB"/>
    <property type="match status" value="1"/>
</dbReference>
<dbReference type="Pfam" id="PF24836">
    <property type="entry name" value="NQRA_2nd"/>
    <property type="match status" value="1"/>
</dbReference>
<keyword evidence="1 8" id="KW-0813">Transport</keyword>
<sequence length="451" mass="49853">MSNDIRIKKGLDIKLKGEAEKTIETAVVSNFYSIRPEDFHGIIPKLIAKEGAKLKAGETVFYNKDNEDMKFVSPVAGEVVEVERGARRRIMSIKIQANKTQDAVDHGKFDLESSDAEKIKAHLLASGCWPFIKQRPYDVIAKPNNTPKGIFISGYASAPLAADLDFTLTGKEAELQAAVTALGKLTDGDVHVSVGKNSSSPLTSLNGVKTHRVSGPHPSGNVGTLINKVDPINKGEIVWTVNAQDLIIIGELLLTGKFNPERIVALAGSAVEKPRYFKTKMCSEVATIIYDKGIAKENHVRVISGNVLTGREVKPDGFLGYYSNLITIIPEGDDYELFGWNKPVFDKVSTTRALTFSWLQPNKKYALDTNTNGEHRAFVVTGNYEEVFPLDIYPMQILKACMYQDLDEMEALGMYEVAPEDFALTEFICISKQPHQKIIREGLDLMIKEIG</sequence>
<dbReference type="EMBL" id="JBAWKB010000002">
    <property type="protein sequence ID" value="MFH6771744.1"/>
    <property type="molecule type" value="Genomic_DNA"/>
</dbReference>
<dbReference type="HAMAP" id="MF_00425">
    <property type="entry name" value="NqrA"/>
    <property type="match status" value="1"/>
</dbReference>
<keyword evidence="13" id="KW-1185">Reference proteome</keyword>
<feature type="domain" description="NqrA second alpha/beta" evidence="11">
    <location>
        <begin position="115"/>
        <end position="258"/>
    </location>
</feature>
<evidence type="ECO:0000256" key="6">
    <source>
        <dbReference type="ARBA" id="ARBA00023075"/>
    </source>
</evidence>
<protein>
    <recommendedName>
        <fullName evidence="8">Na(+)-translocating NADH-quinone reductase subunit A</fullName>
        <shortName evidence="8">Na(+)-NQR subunit A</shortName>
        <shortName evidence="8">Na(+)-translocating NQR subunit A</shortName>
        <ecNumber evidence="8">7.2.1.1</ecNumber>
    </recommendedName>
    <alternativeName>
        <fullName evidence="8">NQR complex subunit A</fullName>
    </alternativeName>
    <alternativeName>
        <fullName evidence="8">NQR-1 subunit A</fullName>
    </alternativeName>
</protein>
<evidence type="ECO:0000259" key="10">
    <source>
        <dbReference type="Pfam" id="PF11973"/>
    </source>
</evidence>
<evidence type="ECO:0000259" key="9">
    <source>
        <dbReference type="Pfam" id="PF05896"/>
    </source>
</evidence>
<organism evidence="12 13">
    <name type="scientific">Gaetbulibacter aestuarii</name>
    <dbReference type="NCBI Taxonomy" id="1502358"/>
    <lineage>
        <taxon>Bacteria</taxon>
        <taxon>Pseudomonadati</taxon>
        <taxon>Bacteroidota</taxon>
        <taxon>Flavobacteriia</taxon>
        <taxon>Flavobacteriales</taxon>
        <taxon>Flavobacteriaceae</taxon>
        <taxon>Gaetbulibacter</taxon>
    </lineage>
</organism>
<evidence type="ECO:0000256" key="7">
    <source>
        <dbReference type="ARBA" id="ARBA00023201"/>
    </source>
</evidence>
<evidence type="ECO:0000256" key="5">
    <source>
        <dbReference type="ARBA" id="ARBA00023065"/>
    </source>
</evidence>
<dbReference type="InterPro" id="IPR022615">
    <property type="entry name" value="NqrA_C_domain"/>
</dbReference>
<keyword evidence="5 8" id="KW-0406">Ion transport</keyword>
<keyword evidence="3 8" id="KW-0520">NAD</keyword>
<dbReference type="PANTHER" id="PTHR37839:SF1">
    <property type="entry name" value="NA(+)-TRANSLOCATING NADH-QUINONE REDUCTASE SUBUNIT A"/>
    <property type="match status" value="1"/>
</dbReference>
<dbReference type="InterPro" id="IPR056147">
    <property type="entry name" value="NQRA_N"/>
</dbReference>
<dbReference type="InterPro" id="IPR008703">
    <property type="entry name" value="NqrA"/>
</dbReference>
<proteinExistence type="inferred from homology"/>
<keyword evidence="4 8" id="KW-0915">Sodium</keyword>
<evidence type="ECO:0000259" key="11">
    <source>
        <dbReference type="Pfam" id="PF24836"/>
    </source>
</evidence>
<keyword evidence="7 8" id="KW-0739">Sodium transport</keyword>
<evidence type="ECO:0000256" key="1">
    <source>
        <dbReference type="ARBA" id="ARBA00022448"/>
    </source>
</evidence>
<dbReference type="PANTHER" id="PTHR37839">
    <property type="entry name" value="NA(+)-TRANSLOCATING NADH-QUINONE REDUCTASE SUBUNIT A"/>
    <property type="match status" value="1"/>
</dbReference>
<dbReference type="EC" id="7.2.1.1" evidence="8"/>
<evidence type="ECO:0000256" key="4">
    <source>
        <dbReference type="ARBA" id="ARBA00023053"/>
    </source>
</evidence>
<gene>
    <name evidence="8" type="primary">nqrA</name>
    <name evidence="12" type="ORF">V8G58_07330</name>
</gene>
<keyword evidence="2 8" id="KW-1278">Translocase</keyword>
<name>A0ABW7MY34_9FLAO</name>
<dbReference type="InterPro" id="IPR056148">
    <property type="entry name" value="NQRA_2nd"/>
</dbReference>
<comment type="similarity">
    <text evidence="8">Belongs to the NqrA family.</text>
</comment>
<evidence type="ECO:0000313" key="13">
    <source>
        <dbReference type="Proteomes" id="UP001610100"/>
    </source>
</evidence>
<evidence type="ECO:0000256" key="8">
    <source>
        <dbReference type="HAMAP-Rule" id="MF_00425"/>
    </source>
</evidence>
<dbReference type="Pfam" id="PF05896">
    <property type="entry name" value="NQRA_N"/>
    <property type="match status" value="1"/>
</dbReference>
<comment type="subunit">
    <text evidence="8">Composed of six subunits; NqrA, NqrB, NqrC, NqrD, NqrE and NqrF.</text>
</comment>
<dbReference type="RefSeq" id="WP_344740921.1">
    <property type="nucleotide sequence ID" value="NZ_BAABAY010000002.1"/>
</dbReference>
<evidence type="ECO:0000256" key="3">
    <source>
        <dbReference type="ARBA" id="ARBA00023027"/>
    </source>
</evidence>
<feature type="domain" description="NqrA N-terminal barrel-sandwich hybrid" evidence="9">
    <location>
        <begin position="5"/>
        <end position="97"/>
    </location>
</feature>
<evidence type="ECO:0000256" key="2">
    <source>
        <dbReference type="ARBA" id="ARBA00022967"/>
    </source>
</evidence>
<keyword evidence="6 8" id="KW-0830">Ubiquinone</keyword>
<comment type="catalytic activity">
    <reaction evidence="8">
        <text>a ubiquinone + n Na(+)(in) + NADH + H(+) = a ubiquinol + n Na(+)(out) + NAD(+)</text>
        <dbReference type="Rhea" id="RHEA:47748"/>
        <dbReference type="Rhea" id="RHEA-COMP:9565"/>
        <dbReference type="Rhea" id="RHEA-COMP:9566"/>
        <dbReference type="ChEBI" id="CHEBI:15378"/>
        <dbReference type="ChEBI" id="CHEBI:16389"/>
        <dbReference type="ChEBI" id="CHEBI:17976"/>
        <dbReference type="ChEBI" id="CHEBI:29101"/>
        <dbReference type="ChEBI" id="CHEBI:57540"/>
        <dbReference type="ChEBI" id="CHEBI:57945"/>
        <dbReference type="EC" id="7.2.1.1"/>
    </reaction>
</comment>
<evidence type="ECO:0000313" key="12">
    <source>
        <dbReference type="EMBL" id="MFH6771744.1"/>
    </source>
</evidence>
<feature type="domain" description="Na(+)-translocating NADH-quinone reductase subunit A C-terminal" evidence="10">
    <location>
        <begin position="263"/>
        <end position="313"/>
    </location>
</feature>
<accession>A0ABW7MY34</accession>
<dbReference type="Proteomes" id="UP001610100">
    <property type="component" value="Unassembled WGS sequence"/>
</dbReference>
<comment type="function">
    <text evidence="8">NQR complex catalyzes the reduction of ubiquinone-1 to ubiquinol by two successive reactions, coupled with the transport of Na(+) ions from the cytoplasm to the periplasm. NqrA to NqrE are probably involved in the second step, the conversion of ubisemiquinone to ubiquinol.</text>
</comment>
<dbReference type="NCBIfam" id="TIGR01936">
    <property type="entry name" value="nqrA"/>
    <property type="match status" value="1"/>
</dbReference>
<dbReference type="NCBIfam" id="NF003761">
    <property type="entry name" value="PRK05352.1-4"/>
    <property type="match status" value="1"/>
</dbReference>